<dbReference type="STRING" id="1603886.GCA_001895165_01530"/>
<dbReference type="Proteomes" id="UP000216352">
    <property type="component" value="Unassembled WGS sequence"/>
</dbReference>
<sequence>MVNDEWNLDDDAERLMPLLWEETVPETDRMRLEPEARELAEALADIIHQQNAQVVRLSSERGVRLQRLDDWAQQGDHPEKEYRYMEVIIGKDWRGECNAKALMHITRDGKGMGAGILGRLPIGHAADPYDPSESVDADAFAADVVKLLGVPMRPPIPPAGSYGPGIERMGAWEKRISDRLYALSEENLRTRAIEPDEECYHVGLGSYVTEEQMDEVLPEGIEHDRFVVIACRAVDDDEASLNWNNDDFWASRVDSAIEEDDGSGCYWTSCSWDEIDYLEAAGGMDAGTAGPAASATR</sequence>
<name>A0A261FL69_9BIFI</name>
<dbReference type="RefSeq" id="WP_072726174.1">
    <property type="nucleotide sequence ID" value="NZ_BDIS01000019.1"/>
</dbReference>
<proteinExistence type="predicted"/>
<dbReference type="EMBL" id="MWWX01000019">
    <property type="protein sequence ID" value="OZG59904.1"/>
    <property type="molecule type" value="Genomic_DNA"/>
</dbReference>
<organism evidence="1 2">
    <name type="scientific">Bifidobacterium lemurum</name>
    <dbReference type="NCBI Taxonomy" id="1603886"/>
    <lineage>
        <taxon>Bacteria</taxon>
        <taxon>Bacillati</taxon>
        <taxon>Actinomycetota</taxon>
        <taxon>Actinomycetes</taxon>
        <taxon>Bifidobacteriales</taxon>
        <taxon>Bifidobacteriaceae</taxon>
        <taxon>Bifidobacterium</taxon>
    </lineage>
</organism>
<evidence type="ECO:0000313" key="2">
    <source>
        <dbReference type="Proteomes" id="UP000216352"/>
    </source>
</evidence>
<comment type="caution">
    <text evidence="1">The sequence shown here is derived from an EMBL/GenBank/DDBJ whole genome shotgun (WGS) entry which is preliminary data.</text>
</comment>
<dbReference type="AlphaFoldDB" id="A0A261FL69"/>
<keyword evidence="2" id="KW-1185">Reference proteome</keyword>
<protein>
    <submittedName>
        <fullName evidence="1">Uncharacterized protein</fullName>
    </submittedName>
</protein>
<reference evidence="1 2" key="1">
    <citation type="journal article" date="2017" name="BMC Genomics">
        <title>Comparative genomic and phylogenomic analyses of the Bifidobacteriaceae family.</title>
        <authorList>
            <person name="Lugli G.A."/>
            <person name="Milani C."/>
            <person name="Turroni F."/>
            <person name="Duranti S."/>
            <person name="Mancabelli L."/>
            <person name="Mangifesta M."/>
            <person name="Ferrario C."/>
            <person name="Modesto M."/>
            <person name="Mattarelli P."/>
            <person name="Jiri K."/>
            <person name="van Sinderen D."/>
            <person name="Ventura M."/>
        </authorList>
    </citation>
    <scope>NUCLEOTIDE SEQUENCE [LARGE SCALE GENOMIC DNA]</scope>
    <source>
        <strain evidence="1 2">DSM 28807</strain>
    </source>
</reference>
<evidence type="ECO:0000313" key="1">
    <source>
        <dbReference type="EMBL" id="OZG59904.1"/>
    </source>
</evidence>
<accession>A0A261FL69</accession>
<gene>
    <name evidence="1" type="ORF">BLEM_2079</name>
</gene>